<reference evidence="3 4" key="1">
    <citation type="journal article" date="2019" name="Int. J. Syst. Evol. Microbiol.">
        <title>The Global Catalogue of Microorganisms (GCM) 10K type strain sequencing project: providing services to taxonomists for standard genome sequencing and annotation.</title>
        <authorList>
            <consortium name="The Broad Institute Genomics Platform"/>
            <consortium name="The Broad Institute Genome Sequencing Center for Infectious Disease"/>
            <person name="Wu L."/>
            <person name="Ma J."/>
        </authorList>
    </citation>
    <scope>NUCLEOTIDE SEQUENCE [LARGE SCALE GENOMIC DNA]</scope>
    <source>
        <strain evidence="3 4">JCM 4395</strain>
    </source>
</reference>
<name>A0ABN3LB03_STRLO</name>
<evidence type="ECO:0000256" key="2">
    <source>
        <dbReference type="SAM" id="Phobius"/>
    </source>
</evidence>
<organism evidence="3 4">
    <name type="scientific">Streptomyces longisporus</name>
    <dbReference type="NCBI Taxonomy" id="1948"/>
    <lineage>
        <taxon>Bacteria</taxon>
        <taxon>Bacillati</taxon>
        <taxon>Actinomycetota</taxon>
        <taxon>Actinomycetes</taxon>
        <taxon>Kitasatosporales</taxon>
        <taxon>Streptomycetaceae</taxon>
        <taxon>Streptomyces</taxon>
    </lineage>
</organism>
<keyword evidence="2" id="KW-0812">Transmembrane</keyword>
<accession>A0ABN3LB03</accession>
<evidence type="ECO:0000313" key="4">
    <source>
        <dbReference type="Proteomes" id="UP001501777"/>
    </source>
</evidence>
<keyword evidence="2" id="KW-0472">Membrane</keyword>
<proteinExistence type="predicted"/>
<keyword evidence="4" id="KW-1185">Reference proteome</keyword>
<comment type="caution">
    <text evidence="3">The sequence shown here is derived from an EMBL/GenBank/DDBJ whole genome shotgun (WGS) entry which is preliminary data.</text>
</comment>
<feature type="transmembrane region" description="Helical" evidence="2">
    <location>
        <begin position="42"/>
        <end position="64"/>
    </location>
</feature>
<evidence type="ECO:0000256" key="1">
    <source>
        <dbReference type="SAM" id="MobiDB-lite"/>
    </source>
</evidence>
<protein>
    <recommendedName>
        <fullName evidence="5">Secreted protein</fullName>
    </recommendedName>
</protein>
<keyword evidence="2" id="KW-1133">Transmembrane helix</keyword>
<feature type="region of interest" description="Disordered" evidence="1">
    <location>
        <begin position="1"/>
        <end position="39"/>
    </location>
</feature>
<evidence type="ECO:0000313" key="3">
    <source>
        <dbReference type="EMBL" id="GAA2481038.1"/>
    </source>
</evidence>
<dbReference type="Proteomes" id="UP001501777">
    <property type="component" value="Unassembled WGS sequence"/>
</dbReference>
<feature type="compositionally biased region" description="Low complexity" evidence="1">
    <location>
        <begin position="1"/>
        <end position="34"/>
    </location>
</feature>
<dbReference type="RefSeq" id="WP_344399502.1">
    <property type="nucleotide sequence ID" value="NZ_BAAASG010000005.1"/>
</dbReference>
<sequence length="282" mass="30124">MSENVNEPVGQVPVEPVQPVEPTAASAQPAAPAGKPRRRGRIVAVTGSALLAVAVAAGVGYTVVTVNGADRDAGAAVWKFPKQKSADGERKAPAKGLSGMLLTYTDGWKRGPDLGDFAADTELSGAQATALRKESLRNLPRTQRRQLEKLIDKQHIEGMAMRSYVKGAGSEFFSDTAVAVNIQLSQMKNRAAVRNISASQNEFLDRLDVFRKGPKIEGYKDAACFLPPKDSGEDLEAMFCSAYRGNVLVTLTADGVKPFDSKGIAQLLKDQLDRIAEPGEAV</sequence>
<gene>
    <name evidence="3" type="ORF">GCM10010276_17250</name>
</gene>
<evidence type="ECO:0008006" key="5">
    <source>
        <dbReference type="Google" id="ProtNLM"/>
    </source>
</evidence>
<dbReference type="EMBL" id="BAAASG010000005">
    <property type="protein sequence ID" value="GAA2481038.1"/>
    <property type="molecule type" value="Genomic_DNA"/>
</dbReference>